<dbReference type="OMA" id="CTANDET"/>
<accession>A0A0M4EJ35</accession>
<dbReference type="EMBL" id="CP012525">
    <property type="protein sequence ID" value="ALC44877.1"/>
    <property type="molecule type" value="Genomic_DNA"/>
</dbReference>
<evidence type="ECO:0000313" key="3">
    <source>
        <dbReference type="Proteomes" id="UP000494163"/>
    </source>
</evidence>
<name>A0A0M4EJ35_DROBS</name>
<evidence type="ECO:0000256" key="1">
    <source>
        <dbReference type="SAM" id="SignalP"/>
    </source>
</evidence>
<evidence type="ECO:0000313" key="2">
    <source>
        <dbReference type="EMBL" id="ALC44877.1"/>
    </source>
</evidence>
<feature type="signal peptide" evidence="1">
    <location>
        <begin position="1"/>
        <end position="20"/>
    </location>
</feature>
<protein>
    <submittedName>
        <fullName evidence="2">CG32024</fullName>
    </submittedName>
</protein>
<gene>
    <name evidence="2" type="ORF">Dbus_chr3Lg2043</name>
</gene>
<proteinExistence type="predicted"/>
<sequence length="119" mass="12776">MSRLVFGLLAIATLLVFGFCQECNICNAENGVACVSNTAFKMCDDSNSPNGDLYNCPTDSKCTGSRRICETGVTLKGACESCDICSRDAVFKCTSRNQFALCVDPDSTIKYECAGSYVC</sequence>
<dbReference type="AlphaFoldDB" id="A0A0M4EJ35"/>
<dbReference type="STRING" id="30019.A0A0M4EJ35"/>
<feature type="chain" id="PRO_5005793312" evidence="1">
    <location>
        <begin position="21"/>
        <end position="119"/>
    </location>
</feature>
<dbReference type="OrthoDB" id="8179045at2759"/>
<keyword evidence="1" id="KW-0732">Signal</keyword>
<organism evidence="2 3">
    <name type="scientific">Drosophila busckii</name>
    <name type="common">Fruit fly</name>
    <dbReference type="NCBI Taxonomy" id="30019"/>
    <lineage>
        <taxon>Eukaryota</taxon>
        <taxon>Metazoa</taxon>
        <taxon>Ecdysozoa</taxon>
        <taxon>Arthropoda</taxon>
        <taxon>Hexapoda</taxon>
        <taxon>Insecta</taxon>
        <taxon>Pterygota</taxon>
        <taxon>Neoptera</taxon>
        <taxon>Endopterygota</taxon>
        <taxon>Diptera</taxon>
        <taxon>Brachycera</taxon>
        <taxon>Muscomorpha</taxon>
        <taxon>Ephydroidea</taxon>
        <taxon>Drosophilidae</taxon>
        <taxon>Drosophila</taxon>
    </lineage>
</organism>
<feature type="non-terminal residue" evidence="2">
    <location>
        <position position="119"/>
    </location>
</feature>
<keyword evidence="3" id="KW-1185">Reference proteome</keyword>
<dbReference type="Proteomes" id="UP000494163">
    <property type="component" value="Chromosome 3L"/>
</dbReference>
<reference evidence="2 3" key="1">
    <citation type="submission" date="2015-08" db="EMBL/GenBank/DDBJ databases">
        <title>Ancestral chromatin configuration constrains chromatin evolution on differentiating sex chromosomes in Drosophila.</title>
        <authorList>
            <person name="Zhou Q."/>
            <person name="Bachtrog D."/>
        </authorList>
    </citation>
    <scope>NUCLEOTIDE SEQUENCE [LARGE SCALE GENOMIC DNA]</scope>
    <source>
        <tissue evidence="2">Whole larvae</tissue>
    </source>
</reference>